<accession>A0A1H4GZS1</accession>
<dbReference type="OrthoDB" id="2971753at2"/>
<dbReference type="AlphaFoldDB" id="A0A1H4GZS1"/>
<dbReference type="RefSeq" id="WP_093046426.1">
    <property type="nucleotide sequence ID" value="NZ_FNQR01000020.1"/>
</dbReference>
<evidence type="ECO:0000313" key="2">
    <source>
        <dbReference type="Proteomes" id="UP000198584"/>
    </source>
</evidence>
<dbReference type="STRING" id="571932.SAMN05421743_12084"/>
<protein>
    <recommendedName>
        <fullName evidence="3">DUF4367 domain-containing protein</fullName>
    </recommendedName>
</protein>
<gene>
    <name evidence="1" type="ORF">SAMN05421743_12084</name>
</gene>
<keyword evidence="2" id="KW-1185">Reference proteome</keyword>
<evidence type="ECO:0008006" key="3">
    <source>
        <dbReference type="Google" id="ProtNLM"/>
    </source>
</evidence>
<name>A0A1H4GZS1_9BACI</name>
<dbReference type="Proteomes" id="UP000198584">
    <property type="component" value="Unassembled WGS sequence"/>
</dbReference>
<dbReference type="PROSITE" id="PS51257">
    <property type="entry name" value="PROKAR_LIPOPROTEIN"/>
    <property type="match status" value="1"/>
</dbReference>
<reference evidence="1 2" key="1">
    <citation type="submission" date="2016-10" db="EMBL/GenBank/DDBJ databases">
        <authorList>
            <person name="de Groot N.N."/>
        </authorList>
    </citation>
    <scope>NUCLEOTIDE SEQUENCE [LARGE SCALE GENOMIC DNA]</scope>
    <source>
        <strain evidence="1 2">CCM7597</strain>
    </source>
</reference>
<organism evidence="1 2">
    <name type="scientific">Thalassobacillus cyri</name>
    <dbReference type="NCBI Taxonomy" id="571932"/>
    <lineage>
        <taxon>Bacteria</taxon>
        <taxon>Bacillati</taxon>
        <taxon>Bacillota</taxon>
        <taxon>Bacilli</taxon>
        <taxon>Bacillales</taxon>
        <taxon>Bacillaceae</taxon>
        <taxon>Thalassobacillus</taxon>
    </lineage>
</organism>
<proteinExistence type="predicted"/>
<sequence>MKGKSVVVYAGILFLIVLMIGCQTTKAVPHGYFDYDQNQAQQAANQLDFDLDLPEFIPFEMVMMVSDIYTIDGAEALDLSFYTDENDLLTLQFIEGNVEPDLFSPEQVAITDSLSGQYVDNSFAKSVTWQKDGVTYKMTYRPSNFADNNNDVEKSDLLDVARSFHF</sequence>
<dbReference type="EMBL" id="FNQR01000020">
    <property type="protein sequence ID" value="SEB15089.1"/>
    <property type="molecule type" value="Genomic_DNA"/>
</dbReference>
<evidence type="ECO:0000313" key="1">
    <source>
        <dbReference type="EMBL" id="SEB15089.1"/>
    </source>
</evidence>